<dbReference type="Proteomes" id="UP000887575">
    <property type="component" value="Unassembled WGS sequence"/>
</dbReference>
<keyword evidence="2" id="KW-0812">Transmembrane</keyword>
<dbReference type="AlphaFoldDB" id="A0AAF3F3Z6"/>
<feature type="compositionally biased region" description="Basic and acidic residues" evidence="1">
    <location>
        <begin position="128"/>
        <end position="137"/>
    </location>
</feature>
<keyword evidence="2" id="KW-1133">Transmembrane helix</keyword>
<proteinExistence type="predicted"/>
<feature type="region of interest" description="Disordered" evidence="1">
    <location>
        <begin position="595"/>
        <end position="629"/>
    </location>
</feature>
<keyword evidence="3" id="KW-1185">Reference proteome</keyword>
<dbReference type="WBParaSite" id="MBELARI_LOCUS21294">
    <property type="protein sequence ID" value="MBELARI_LOCUS21294"/>
    <property type="gene ID" value="MBELARI_LOCUS21294"/>
</dbReference>
<feature type="region of interest" description="Disordered" evidence="1">
    <location>
        <begin position="128"/>
        <end position="164"/>
    </location>
</feature>
<feature type="region of interest" description="Disordered" evidence="1">
    <location>
        <begin position="315"/>
        <end position="358"/>
    </location>
</feature>
<name>A0AAF3F3Z6_9BILA</name>
<feature type="transmembrane region" description="Helical" evidence="2">
    <location>
        <begin position="64"/>
        <end position="89"/>
    </location>
</feature>
<feature type="compositionally biased region" description="Basic and acidic residues" evidence="1">
    <location>
        <begin position="599"/>
        <end position="614"/>
    </location>
</feature>
<keyword evidence="2" id="KW-0472">Membrane</keyword>
<feature type="transmembrane region" description="Helical" evidence="2">
    <location>
        <begin position="682"/>
        <end position="713"/>
    </location>
</feature>
<feature type="compositionally biased region" description="Low complexity" evidence="1">
    <location>
        <begin position="318"/>
        <end position="341"/>
    </location>
</feature>
<evidence type="ECO:0000256" key="2">
    <source>
        <dbReference type="SAM" id="Phobius"/>
    </source>
</evidence>
<organism evidence="3 4">
    <name type="scientific">Mesorhabditis belari</name>
    <dbReference type="NCBI Taxonomy" id="2138241"/>
    <lineage>
        <taxon>Eukaryota</taxon>
        <taxon>Metazoa</taxon>
        <taxon>Ecdysozoa</taxon>
        <taxon>Nematoda</taxon>
        <taxon>Chromadorea</taxon>
        <taxon>Rhabditida</taxon>
        <taxon>Rhabditina</taxon>
        <taxon>Rhabditomorpha</taxon>
        <taxon>Rhabditoidea</taxon>
        <taxon>Rhabditidae</taxon>
        <taxon>Mesorhabditinae</taxon>
        <taxon>Mesorhabditis</taxon>
    </lineage>
</organism>
<feature type="transmembrane region" description="Helical" evidence="2">
    <location>
        <begin position="725"/>
        <end position="745"/>
    </location>
</feature>
<protein>
    <submittedName>
        <fullName evidence="4">Uncharacterized protein</fullName>
    </submittedName>
</protein>
<evidence type="ECO:0000313" key="3">
    <source>
        <dbReference type="Proteomes" id="UP000887575"/>
    </source>
</evidence>
<accession>A0AAF3F3Z6</accession>
<sequence length="777" mass="88317">MKESFTPPLCRQETFQQDEQPPYFVVDLSSRSTSMIGSDSGNESRIDLRAGSIIRRKHQSKTRYLGCAPWLLLAAVLSFKFAILAGWLVREYWEIDKGCALVDWIQREKDLNDNQKKIDIGKEGRYEQLKREKRQNDDDPILDPRFGLMGRKKSDTQETQPVQTSRIQLLQSTGGNTIRTKTIRNRIETKQPKNGLDIPIDGMKKKKKERVRQPVMKMRENDGEVDQIDQIDRLRPPIRLPQPVKPPRIVARESGEEKGKMGIGDGVIGEIEEVHDDGSEVEKSLQHVPFPFPASPSSSFTASLARHFTTKFPRHLVSPSIPQSPQSSSSHFSTPTPNHSPFLSGALDPHDPHFTNKGHIRGYAMKTASKKPAKLKITDSTRLMWHLDELNFTTLFPAGTVPTKEEASHQSVILQPITFDLASTPKTKTNPKLELEDLETEFGSFNVFEVFEDLVKTTMKPKIETTTTNAIEIEFEKVIQRQQRSTTTMETLVEKKEEIKMDKEPILRVQETIPITTTMQSAHEFQEPNPGDSFSNWKKKVEEGHRIQATMKPMGTTERSIVRLDSLQVDVTEEPRRTTVITRYGELPTSKNVPIEVKPGFDRRGDGDKYDRYSSKAPGEPPEKAPMPKNEQTIDIFGDNLQSFADSAICIARTLFDVWCVIQCVCCMPSFLSVCLPSRSLFVVHLVLDVLFLVVAFIFCSTGVVFSMVLFVLVEGMGREILIKWTFLLILFFVLLLVYTAVVVITHRSWELLLESSAIRRKYRRVEKADEIEGEAL</sequence>
<evidence type="ECO:0000313" key="4">
    <source>
        <dbReference type="WBParaSite" id="MBELARI_LOCUS21294"/>
    </source>
</evidence>
<feature type="region of interest" description="Disordered" evidence="1">
    <location>
        <begin position="192"/>
        <end position="211"/>
    </location>
</feature>
<evidence type="ECO:0000256" key="1">
    <source>
        <dbReference type="SAM" id="MobiDB-lite"/>
    </source>
</evidence>
<reference evidence="4" key="1">
    <citation type="submission" date="2024-02" db="UniProtKB">
        <authorList>
            <consortium name="WormBaseParasite"/>
        </authorList>
    </citation>
    <scope>IDENTIFICATION</scope>
</reference>